<reference evidence="2" key="1">
    <citation type="journal article" date="2020" name="Cell">
        <title>Large-Scale Comparative Analyses of Tick Genomes Elucidate Their Genetic Diversity and Vector Capacities.</title>
        <authorList>
            <consortium name="Tick Genome and Microbiome Consortium (TIGMIC)"/>
            <person name="Jia N."/>
            <person name="Wang J."/>
            <person name="Shi W."/>
            <person name="Du L."/>
            <person name="Sun Y."/>
            <person name="Zhan W."/>
            <person name="Jiang J.F."/>
            <person name="Wang Q."/>
            <person name="Zhang B."/>
            <person name="Ji P."/>
            <person name="Bell-Sakyi L."/>
            <person name="Cui X.M."/>
            <person name="Yuan T.T."/>
            <person name="Jiang B.G."/>
            <person name="Yang W.F."/>
            <person name="Lam T.T."/>
            <person name="Chang Q.C."/>
            <person name="Ding S.J."/>
            <person name="Wang X.J."/>
            <person name="Zhu J.G."/>
            <person name="Ruan X.D."/>
            <person name="Zhao L."/>
            <person name="Wei J.T."/>
            <person name="Ye R.Z."/>
            <person name="Que T.C."/>
            <person name="Du C.H."/>
            <person name="Zhou Y.H."/>
            <person name="Cheng J.X."/>
            <person name="Dai P.F."/>
            <person name="Guo W.B."/>
            <person name="Han X.H."/>
            <person name="Huang E.J."/>
            <person name="Li L.F."/>
            <person name="Wei W."/>
            <person name="Gao Y.C."/>
            <person name="Liu J.Z."/>
            <person name="Shao H.Z."/>
            <person name="Wang X."/>
            <person name="Wang C.C."/>
            <person name="Yang T.C."/>
            <person name="Huo Q.B."/>
            <person name="Li W."/>
            <person name="Chen H.Y."/>
            <person name="Chen S.E."/>
            <person name="Zhou L.G."/>
            <person name="Ni X.B."/>
            <person name="Tian J.H."/>
            <person name="Sheng Y."/>
            <person name="Liu T."/>
            <person name="Pan Y.S."/>
            <person name="Xia L.Y."/>
            <person name="Li J."/>
            <person name="Zhao F."/>
            <person name="Cao W.C."/>
        </authorList>
    </citation>
    <scope>NUCLEOTIDE SEQUENCE</scope>
    <source>
        <strain evidence="2">Rsan-2018</strain>
    </source>
</reference>
<dbReference type="Proteomes" id="UP000821837">
    <property type="component" value="Unassembled WGS sequence"/>
</dbReference>
<sequence>MEGIAGDQSSAAPDDDLLAFVHRATETVRAALDRPVKTKAKINLKRYVQRQLLKSHDVSRYRVPREKKKQNRTSASPMSESLEACSSMASAHSTPAFQKAPFSNGFPDDVYASFRTGSGNVMPIQCFGNSERTQYVNSYASPTGNGLQYGDTSFNVLAPHNASGVDASGYCTSVSDEFLSGQLLFCSEVTPEDAAPFATVDPVFPSENCDQIVPFIDNELQRYLCAEAGAPSPETGGDVAESVSSSPCMYEPRDCAYASFIENVSSVVLSPNDISSRDPSCSATSQFLPLY</sequence>
<evidence type="ECO:0000313" key="3">
    <source>
        <dbReference type="Proteomes" id="UP000821837"/>
    </source>
</evidence>
<protein>
    <submittedName>
        <fullName evidence="2">Uncharacterized protein</fullName>
    </submittedName>
</protein>
<name>A0A9D4Q5T1_RHISA</name>
<feature type="region of interest" description="Disordered" evidence="1">
    <location>
        <begin position="58"/>
        <end position="79"/>
    </location>
</feature>
<gene>
    <name evidence="2" type="ORF">HPB52_009551</name>
</gene>
<proteinExistence type="predicted"/>
<dbReference type="EMBL" id="JABSTV010001248">
    <property type="protein sequence ID" value="KAH7968539.1"/>
    <property type="molecule type" value="Genomic_DNA"/>
</dbReference>
<evidence type="ECO:0000256" key="1">
    <source>
        <dbReference type="SAM" id="MobiDB-lite"/>
    </source>
</evidence>
<keyword evidence="3" id="KW-1185">Reference proteome</keyword>
<organism evidence="2 3">
    <name type="scientific">Rhipicephalus sanguineus</name>
    <name type="common">Brown dog tick</name>
    <name type="synonym">Ixodes sanguineus</name>
    <dbReference type="NCBI Taxonomy" id="34632"/>
    <lineage>
        <taxon>Eukaryota</taxon>
        <taxon>Metazoa</taxon>
        <taxon>Ecdysozoa</taxon>
        <taxon>Arthropoda</taxon>
        <taxon>Chelicerata</taxon>
        <taxon>Arachnida</taxon>
        <taxon>Acari</taxon>
        <taxon>Parasitiformes</taxon>
        <taxon>Ixodida</taxon>
        <taxon>Ixodoidea</taxon>
        <taxon>Ixodidae</taxon>
        <taxon>Rhipicephalinae</taxon>
        <taxon>Rhipicephalus</taxon>
        <taxon>Rhipicephalus</taxon>
    </lineage>
</organism>
<dbReference type="AlphaFoldDB" id="A0A9D4Q5T1"/>
<accession>A0A9D4Q5T1</accession>
<evidence type="ECO:0000313" key="2">
    <source>
        <dbReference type="EMBL" id="KAH7968539.1"/>
    </source>
</evidence>
<comment type="caution">
    <text evidence="2">The sequence shown here is derived from an EMBL/GenBank/DDBJ whole genome shotgun (WGS) entry which is preliminary data.</text>
</comment>
<reference evidence="2" key="2">
    <citation type="submission" date="2021-09" db="EMBL/GenBank/DDBJ databases">
        <authorList>
            <person name="Jia N."/>
            <person name="Wang J."/>
            <person name="Shi W."/>
            <person name="Du L."/>
            <person name="Sun Y."/>
            <person name="Zhan W."/>
            <person name="Jiang J."/>
            <person name="Wang Q."/>
            <person name="Zhang B."/>
            <person name="Ji P."/>
            <person name="Sakyi L.B."/>
            <person name="Cui X."/>
            <person name="Yuan T."/>
            <person name="Jiang B."/>
            <person name="Yang W."/>
            <person name="Lam T.T.-Y."/>
            <person name="Chang Q."/>
            <person name="Ding S."/>
            <person name="Wang X."/>
            <person name="Zhu J."/>
            <person name="Ruan X."/>
            <person name="Zhao L."/>
            <person name="Wei J."/>
            <person name="Que T."/>
            <person name="Du C."/>
            <person name="Cheng J."/>
            <person name="Dai P."/>
            <person name="Han X."/>
            <person name="Huang E."/>
            <person name="Gao Y."/>
            <person name="Liu J."/>
            <person name="Shao H."/>
            <person name="Ye R."/>
            <person name="Li L."/>
            <person name="Wei W."/>
            <person name="Wang X."/>
            <person name="Wang C."/>
            <person name="Huo Q."/>
            <person name="Li W."/>
            <person name="Guo W."/>
            <person name="Chen H."/>
            <person name="Chen S."/>
            <person name="Zhou L."/>
            <person name="Zhou L."/>
            <person name="Ni X."/>
            <person name="Tian J."/>
            <person name="Zhou Y."/>
            <person name="Sheng Y."/>
            <person name="Liu T."/>
            <person name="Pan Y."/>
            <person name="Xia L."/>
            <person name="Li J."/>
            <person name="Zhao F."/>
            <person name="Cao W."/>
        </authorList>
    </citation>
    <scope>NUCLEOTIDE SEQUENCE</scope>
    <source>
        <strain evidence="2">Rsan-2018</strain>
        <tissue evidence="2">Larvae</tissue>
    </source>
</reference>